<dbReference type="GO" id="GO:0008757">
    <property type="term" value="F:S-adenosylmethionine-dependent methyltransferase activity"/>
    <property type="evidence" value="ECO:0007669"/>
    <property type="project" value="InterPro"/>
</dbReference>
<dbReference type="PANTHER" id="PTHR43861">
    <property type="entry name" value="TRANS-ACONITATE 2-METHYLTRANSFERASE-RELATED"/>
    <property type="match status" value="1"/>
</dbReference>
<dbReference type="OrthoDB" id="7475980at2759"/>
<evidence type="ECO:0000313" key="2">
    <source>
        <dbReference type="EMBL" id="CAB3224028.1"/>
    </source>
</evidence>
<reference evidence="2 3" key="1">
    <citation type="submission" date="2020-04" db="EMBL/GenBank/DDBJ databases">
        <authorList>
            <person name="Wallbank WR R."/>
            <person name="Pardo Diaz C."/>
            <person name="Kozak K."/>
            <person name="Martin S."/>
            <person name="Jiggins C."/>
            <person name="Moest M."/>
            <person name="Warren A I."/>
            <person name="Byers J.R.P. K."/>
            <person name="Montejo-Kovacevich G."/>
            <person name="Yen C E."/>
        </authorList>
    </citation>
    <scope>NUCLEOTIDE SEQUENCE [LARGE SCALE GENOMIC DNA]</scope>
</reference>
<dbReference type="InterPro" id="IPR013216">
    <property type="entry name" value="Methyltransf_11"/>
</dbReference>
<dbReference type="SUPFAM" id="SSF53335">
    <property type="entry name" value="S-adenosyl-L-methionine-dependent methyltransferases"/>
    <property type="match status" value="1"/>
</dbReference>
<evidence type="ECO:0000259" key="1">
    <source>
        <dbReference type="Pfam" id="PF08241"/>
    </source>
</evidence>
<accession>A0A8S0YWW5</accession>
<proteinExistence type="predicted"/>
<name>A0A8S0YWW5_ARCPL</name>
<organism evidence="2 3">
    <name type="scientific">Arctia plantaginis</name>
    <name type="common">Wood tiger moth</name>
    <name type="synonym">Phalaena plantaginis</name>
    <dbReference type="NCBI Taxonomy" id="874455"/>
    <lineage>
        <taxon>Eukaryota</taxon>
        <taxon>Metazoa</taxon>
        <taxon>Ecdysozoa</taxon>
        <taxon>Arthropoda</taxon>
        <taxon>Hexapoda</taxon>
        <taxon>Insecta</taxon>
        <taxon>Pterygota</taxon>
        <taxon>Neoptera</taxon>
        <taxon>Endopterygota</taxon>
        <taxon>Lepidoptera</taxon>
        <taxon>Glossata</taxon>
        <taxon>Ditrysia</taxon>
        <taxon>Noctuoidea</taxon>
        <taxon>Erebidae</taxon>
        <taxon>Arctiinae</taxon>
        <taxon>Arctia</taxon>
    </lineage>
</organism>
<protein>
    <recommendedName>
        <fullName evidence="1">Methyltransferase type 11 domain-containing protein</fullName>
    </recommendedName>
</protein>
<dbReference type="Gene3D" id="3.40.50.150">
    <property type="entry name" value="Vaccinia Virus protein VP39"/>
    <property type="match status" value="1"/>
</dbReference>
<gene>
    <name evidence="2" type="ORF">APLA_LOCUS1674</name>
</gene>
<dbReference type="InterPro" id="IPR029063">
    <property type="entry name" value="SAM-dependent_MTases_sf"/>
</dbReference>
<dbReference type="CDD" id="cd02440">
    <property type="entry name" value="AdoMet_MTases"/>
    <property type="match status" value="1"/>
</dbReference>
<sequence length="271" mass="31930">MNKPELYRLSNSMQRKDAAEFLEEYAPKMSWKKNNNRILDVGCGDGSVTNMLMKYLPNDFNLLGSDINENMVKFANEQNRNTQTSFIVSDIVDEIPEEMKRSFDHVFSFYALHWVENHKQVFKNIFDLLEENGQFFAIFLGSNPYQQIFRTMSQDRVFSPFAGDVEKHISPYWDSKEPEKEITKLMESSGFIDVDVKYEDKIFQSDDMHLFKKHFIAVLPFKLPDEILEYAFENFIRMLKEIEIAHGVNNPPNIVNIYYKLFKVYGHKPLV</sequence>
<dbReference type="Pfam" id="PF08241">
    <property type="entry name" value="Methyltransf_11"/>
    <property type="match status" value="1"/>
</dbReference>
<dbReference type="Proteomes" id="UP000494256">
    <property type="component" value="Unassembled WGS sequence"/>
</dbReference>
<comment type="caution">
    <text evidence="2">The sequence shown here is derived from an EMBL/GenBank/DDBJ whole genome shotgun (WGS) entry which is preliminary data.</text>
</comment>
<dbReference type="EMBL" id="CADEBD010000171">
    <property type="protein sequence ID" value="CAB3224028.1"/>
    <property type="molecule type" value="Genomic_DNA"/>
</dbReference>
<dbReference type="PANTHER" id="PTHR43861:SF1">
    <property type="entry name" value="TRANS-ACONITATE 2-METHYLTRANSFERASE"/>
    <property type="match status" value="1"/>
</dbReference>
<feature type="domain" description="Methyltransferase type 11" evidence="1">
    <location>
        <begin position="39"/>
        <end position="136"/>
    </location>
</feature>
<evidence type="ECO:0000313" key="3">
    <source>
        <dbReference type="Proteomes" id="UP000494256"/>
    </source>
</evidence>
<dbReference type="AlphaFoldDB" id="A0A8S0YWW5"/>